<feature type="region of interest" description="Disordered" evidence="1">
    <location>
        <begin position="266"/>
        <end position="285"/>
    </location>
</feature>
<feature type="compositionally biased region" description="Polar residues" evidence="1">
    <location>
        <begin position="270"/>
        <end position="285"/>
    </location>
</feature>
<keyword evidence="2" id="KW-0732">Signal</keyword>
<evidence type="ECO:0000256" key="2">
    <source>
        <dbReference type="SAM" id="SignalP"/>
    </source>
</evidence>
<evidence type="ECO:0000256" key="1">
    <source>
        <dbReference type="SAM" id="MobiDB-lite"/>
    </source>
</evidence>
<sequence>MLRSMMLAGVTLISAASLATGNELKPKTPDTAFSGKLRPDIIGISSDDDAAKVGGTFEAYLKEFPNAKPQATQQKFGKTDVTYATLMKFDTPAAKDHGAESMEVHFTSPASGNFAYYITRDLGFAKDKQPTQQDMIQRVTEKYGKPTAIGDGRLYYFYKGGKIVSVKQKYTPESAVTALNEPISPKAAVALNDANGRGSCVAVLKHVQAETEKSLTRLAQDAKGANCDGLVDIALSPGSAKDRIGKAVFTLIDLKRIASAAKIDNEALASGNTPQKTSSGTSPRL</sequence>
<name>A0A380W7Z3_AFIFE</name>
<dbReference type="AlphaFoldDB" id="A0A380W7Z3"/>
<dbReference type="RefSeq" id="WP_002715409.1">
    <property type="nucleotide sequence ID" value="NZ_UFSI01000001.1"/>
</dbReference>
<evidence type="ECO:0000313" key="3">
    <source>
        <dbReference type="EMBL" id="SUU84583.1"/>
    </source>
</evidence>
<gene>
    <name evidence="3" type="ORF">NCTC12722_01779</name>
</gene>
<feature type="chain" id="PRO_5017078036" evidence="2">
    <location>
        <begin position="20"/>
        <end position="285"/>
    </location>
</feature>
<reference evidence="3 4" key="1">
    <citation type="submission" date="2018-06" db="EMBL/GenBank/DDBJ databases">
        <authorList>
            <consortium name="Pathogen Informatics"/>
            <person name="Doyle S."/>
        </authorList>
    </citation>
    <scope>NUCLEOTIDE SEQUENCE [LARGE SCALE GENOMIC DNA]</scope>
    <source>
        <strain evidence="3 4">NCTC12722</strain>
    </source>
</reference>
<dbReference type="OrthoDB" id="8203337at2"/>
<dbReference type="Proteomes" id="UP000254343">
    <property type="component" value="Unassembled WGS sequence"/>
</dbReference>
<proteinExistence type="predicted"/>
<dbReference type="EMBL" id="UIGB01000001">
    <property type="protein sequence ID" value="SUU84583.1"/>
    <property type="molecule type" value="Genomic_DNA"/>
</dbReference>
<feature type="signal peptide" evidence="2">
    <location>
        <begin position="1"/>
        <end position="19"/>
    </location>
</feature>
<organism evidence="3 4">
    <name type="scientific">Afipia felis</name>
    <name type="common">Cat scratch disease bacillus</name>
    <dbReference type="NCBI Taxonomy" id="1035"/>
    <lineage>
        <taxon>Bacteria</taxon>
        <taxon>Pseudomonadati</taxon>
        <taxon>Pseudomonadota</taxon>
        <taxon>Alphaproteobacteria</taxon>
        <taxon>Hyphomicrobiales</taxon>
        <taxon>Nitrobacteraceae</taxon>
        <taxon>Afipia</taxon>
    </lineage>
</organism>
<accession>A0A380W7Z3</accession>
<protein>
    <submittedName>
        <fullName evidence="3">Uncharacterized protein</fullName>
    </submittedName>
</protein>
<evidence type="ECO:0000313" key="4">
    <source>
        <dbReference type="Proteomes" id="UP000254343"/>
    </source>
</evidence>